<dbReference type="EMBL" id="GBXM01041763">
    <property type="protein sequence ID" value="JAH66814.1"/>
    <property type="molecule type" value="Transcribed_RNA"/>
</dbReference>
<proteinExistence type="predicted"/>
<reference evidence="1" key="1">
    <citation type="submission" date="2014-11" db="EMBL/GenBank/DDBJ databases">
        <authorList>
            <person name="Amaro Gonzalez C."/>
        </authorList>
    </citation>
    <scope>NUCLEOTIDE SEQUENCE</scope>
</reference>
<dbReference type="AlphaFoldDB" id="A0A0E9ULV0"/>
<evidence type="ECO:0000313" key="1">
    <source>
        <dbReference type="EMBL" id="JAH66814.1"/>
    </source>
</evidence>
<name>A0A0E9ULV0_ANGAN</name>
<organism evidence="1">
    <name type="scientific">Anguilla anguilla</name>
    <name type="common">European freshwater eel</name>
    <name type="synonym">Muraena anguilla</name>
    <dbReference type="NCBI Taxonomy" id="7936"/>
    <lineage>
        <taxon>Eukaryota</taxon>
        <taxon>Metazoa</taxon>
        <taxon>Chordata</taxon>
        <taxon>Craniata</taxon>
        <taxon>Vertebrata</taxon>
        <taxon>Euteleostomi</taxon>
        <taxon>Actinopterygii</taxon>
        <taxon>Neopterygii</taxon>
        <taxon>Teleostei</taxon>
        <taxon>Anguilliformes</taxon>
        <taxon>Anguillidae</taxon>
        <taxon>Anguilla</taxon>
    </lineage>
</organism>
<reference evidence="1" key="2">
    <citation type="journal article" date="2015" name="Fish Shellfish Immunol.">
        <title>Early steps in the European eel (Anguilla anguilla)-Vibrio vulnificus interaction in the gills: Role of the RtxA13 toxin.</title>
        <authorList>
            <person name="Callol A."/>
            <person name="Pajuelo D."/>
            <person name="Ebbesson L."/>
            <person name="Teles M."/>
            <person name="MacKenzie S."/>
            <person name="Amaro C."/>
        </authorList>
    </citation>
    <scope>NUCLEOTIDE SEQUENCE</scope>
</reference>
<accession>A0A0E9ULV0</accession>
<protein>
    <submittedName>
        <fullName evidence="1">Uncharacterized protein</fullName>
    </submittedName>
</protein>
<sequence length="45" mass="5220">MLFEVPKERFVNHWSIQIFSRTVGVLIGWMRIHMDVCDLGSKAGD</sequence>